<evidence type="ECO:0000256" key="1">
    <source>
        <dbReference type="SAM" id="Coils"/>
    </source>
</evidence>
<sequence>MSETVEALAELQARLADAELALRKMVSAHDSIFSQCCSNPIYNAWGRQVDVSEFNEAYLMASHFLKGEDAHDL</sequence>
<dbReference type="RefSeq" id="WP_107961318.1">
    <property type="nucleotide sequence ID" value="NZ_AP027934.1"/>
</dbReference>
<dbReference type="Proteomes" id="UP000796104">
    <property type="component" value="Unassembled WGS sequence"/>
</dbReference>
<reference evidence="2" key="1">
    <citation type="submission" date="2017-10" db="EMBL/GenBank/DDBJ databases">
        <authorList>
            <person name="Colston S.M."/>
            <person name="Graf J."/>
        </authorList>
    </citation>
    <scope>NUCLEOTIDE SEQUENCE</scope>
    <source>
        <strain evidence="2">BAQ071013-135</strain>
    </source>
</reference>
<feature type="coiled-coil region" evidence="1">
    <location>
        <begin position="1"/>
        <end position="28"/>
    </location>
</feature>
<reference evidence="2" key="2">
    <citation type="journal article" date="2019" name="PLoS ONE">
        <title>Identification and characterization of putative Aeromonas spp. T3SS effectors.</title>
        <authorList>
            <person name="Rangel L.T."/>
            <person name="Marden J."/>
            <person name="Colston S."/>
            <person name="Setubal J.C."/>
            <person name="Graf J."/>
            <person name="Gogarten J.P."/>
        </authorList>
    </citation>
    <scope>NUCLEOTIDE SEQUENCE</scope>
    <source>
        <strain evidence="2">BAQ071013-135</strain>
    </source>
</reference>
<keyword evidence="1" id="KW-0175">Coiled coil</keyword>
<dbReference type="AlphaFoldDB" id="A0AAX2UNL8"/>
<accession>A0AAX2UNL8</accession>
<dbReference type="EMBL" id="PDXJ01000026">
    <property type="protein sequence ID" value="TND51843.1"/>
    <property type="molecule type" value="Genomic_DNA"/>
</dbReference>
<name>A0AAX2UNL8_AERVE</name>
<organism evidence="2 3">
    <name type="scientific">Aeromonas veronii</name>
    <dbReference type="NCBI Taxonomy" id="654"/>
    <lineage>
        <taxon>Bacteria</taxon>
        <taxon>Pseudomonadati</taxon>
        <taxon>Pseudomonadota</taxon>
        <taxon>Gammaproteobacteria</taxon>
        <taxon>Aeromonadales</taxon>
        <taxon>Aeromonadaceae</taxon>
        <taxon>Aeromonas</taxon>
    </lineage>
</organism>
<protein>
    <submittedName>
        <fullName evidence="2">Uncharacterized protein</fullName>
    </submittedName>
</protein>
<gene>
    <name evidence="2" type="ORF">CF123_18410</name>
</gene>
<evidence type="ECO:0000313" key="2">
    <source>
        <dbReference type="EMBL" id="TND51843.1"/>
    </source>
</evidence>
<comment type="caution">
    <text evidence="2">The sequence shown here is derived from an EMBL/GenBank/DDBJ whole genome shotgun (WGS) entry which is preliminary data.</text>
</comment>
<proteinExistence type="predicted"/>
<evidence type="ECO:0000313" key="3">
    <source>
        <dbReference type="Proteomes" id="UP000796104"/>
    </source>
</evidence>